<dbReference type="STRING" id="576137.A0A1L7WBJ6"/>
<feature type="transmembrane region" description="Helical" evidence="7">
    <location>
        <begin position="20"/>
        <end position="41"/>
    </location>
</feature>
<dbReference type="EMBL" id="FJOG01000001">
    <property type="protein sequence ID" value="CZR50150.1"/>
    <property type="molecule type" value="Genomic_DNA"/>
</dbReference>
<feature type="region of interest" description="Disordered" evidence="6">
    <location>
        <begin position="283"/>
        <end position="312"/>
    </location>
</feature>
<evidence type="ECO:0000313" key="10">
    <source>
        <dbReference type="Proteomes" id="UP000184330"/>
    </source>
</evidence>
<dbReference type="Proteomes" id="UP000184330">
    <property type="component" value="Unassembled WGS sequence"/>
</dbReference>
<evidence type="ECO:0000259" key="8">
    <source>
        <dbReference type="Pfam" id="PF20684"/>
    </source>
</evidence>
<keyword evidence="10" id="KW-1185">Reference proteome</keyword>
<gene>
    <name evidence="9" type="ORF">PAC_00022</name>
</gene>
<evidence type="ECO:0000256" key="7">
    <source>
        <dbReference type="SAM" id="Phobius"/>
    </source>
</evidence>
<feature type="transmembrane region" description="Helical" evidence="7">
    <location>
        <begin position="192"/>
        <end position="210"/>
    </location>
</feature>
<evidence type="ECO:0000256" key="6">
    <source>
        <dbReference type="SAM" id="MobiDB-lite"/>
    </source>
</evidence>
<proteinExistence type="inferred from homology"/>
<feature type="compositionally biased region" description="Polar residues" evidence="6">
    <location>
        <begin position="285"/>
        <end position="306"/>
    </location>
</feature>
<evidence type="ECO:0000256" key="2">
    <source>
        <dbReference type="ARBA" id="ARBA00022692"/>
    </source>
</evidence>
<evidence type="ECO:0000313" key="9">
    <source>
        <dbReference type="EMBL" id="CZR50150.1"/>
    </source>
</evidence>
<dbReference type="Pfam" id="PF20684">
    <property type="entry name" value="Fung_rhodopsin"/>
    <property type="match status" value="1"/>
</dbReference>
<dbReference type="InterPro" id="IPR052337">
    <property type="entry name" value="SAT4-like"/>
</dbReference>
<comment type="similarity">
    <text evidence="5">Belongs to the SAT4 family.</text>
</comment>
<feature type="transmembrane region" description="Helical" evidence="7">
    <location>
        <begin position="83"/>
        <end position="99"/>
    </location>
</feature>
<feature type="domain" description="Rhodopsin" evidence="8">
    <location>
        <begin position="42"/>
        <end position="257"/>
    </location>
</feature>
<sequence>MSAAMLPGANQPDNNRGHSILAACGTMTVLALVAVCCRIWALSLTGMGIIIPEVLNGAGRHIVYLDPVKATTGLKLNFATQPIYLWAITIVKVSIALFLQRIAPNKIYKRWLWGIIVFLIAYTFACFLTIILQCTNLAVLWDPTTKATCWTPKTLRSLSYVNSSLNIATDLVFAALPIPMLWNVQIKGRVKASLICIMGLGVFACVASMIKMSYLPKYGKTGDFLWDSTYITIWTVVECNTGIITSCLACLKPLFRRILEKSFKSYGSSKGNDNSHSLRVFSQGGMPSSENQKAHTSTHVTSTSKGIQRGDLEGNSSEEMILFQGPVITKTTEVIVDNIGIATPDERSSWPRKNNMTLERKVEDNV</sequence>
<feature type="transmembrane region" description="Helical" evidence="7">
    <location>
        <begin position="160"/>
        <end position="180"/>
    </location>
</feature>
<feature type="transmembrane region" description="Helical" evidence="7">
    <location>
        <begin position="230"/>
        <end position="251"/>
    </location>
</feature>
<organism evidence="9 10">
    <name type="scientific">Phialocephala subalpina</name>
    <dbReference type="NCBI Taxonomy" id="576137"/>
    <lineage>
        <taxon>Eukaryota</taxon>
        <taxon>Fungi</taxon>
        <taxon>Dikarya</taxon>
        <taxon>Ascomycota</taxon>
        <taxon>Pezizomycotina</taxon>
        <taxon>Leotiomycetes</taxon>
        <taxon>Helotiales</taxon>
        <taxon>Mollisiaceae</taxon>
        <taxon>Phialocephala</taxon>
        <taxon>Phialocephala fortinii species complex</taxon>
    </lineage>
</organism>
<keyword evidence="3 7" id="KW-1133">Transmembrane helix</keyword>
<dbReference type="AlphaFoldDB" id="A0A1L7WBJ6"/>
<accession>A0A1L7WBJ6</accession>
<dbReference type="GO" id="GO:0016020">
    <property type="term" value="C:membrane"/>
    <property type="evidence" value="ECO:0007669"/>
    <property type="project" value="UniProtKB-SubCell"/>
</dbReference>
<evidence type="ECO:0000256" key="4">
    <source>
        <dbReference type="ARBA" id="ARBA00023136"/>
    </source>
</evidence>
<reference evidence="9 10" key="1">
    <citation type="submission" date="2016-03" db="EMBL/GenBank/DDBJ databases">
        <authorList>
            <person name="Ploux O."/>
        </authorList>
    </citation>
    <scope>NUCLEOTIDE SEQUENCE [LARGE SCALE GENOMIC DNA]</scope>
    <source>
        <strain evidence="9 10">UAMH 11012</strain>
    </source>
</reference>
<dbReference type="InterPro" id="IPR049326">
    <property type="entry name" value="Rhodopsin_dom_fungi"/>
</dbReference>
<keyword evidence="2 7" id="KW-0812">Transmembrane</keyword>
<evidence type="ECO:0000256" key="3">
    <source>
        <dbReference type="ARBA" id="ARBA00022989"/>
    </source>
</evidence>
<feature type="transmembrane region" description="Helical" evidence="7">
    <location>
        <begin position="111"/>
        <end position="132"/>
    </location>
</feature>
<name>A0A1L7WBJ6_9HELO</name>
<dbReference type="PANTHER" id="PTHR33048:SF167">
    <property type="entry name" value="INTEGRAL MEMBRANE PROTEIN"/>
    <property type="match status" value="1"/>
</dbReference>
<protein>
    <submittedName>
        <fullName evidence="9">Related to integral membrane protein</fullName>
    </submittedName>
</protein>
<dbReference type="OrthoDB" id="5022096at2759"/>
<evidence type="ECO:0000256" key="1">
    <source>
        <dbReference type="ARBA" id="ARBA00004141"/>
    </source>
</evidence>
<dbReference type="PANTHER" id="PTHR33048">
    <property type="entry name" value="PTH11-LIKE INTEGRAL MEMBRANE PROTEIN (AFU_ORTHOLOGUE AFUA_5G11245)"/>
    <property type="match status" value="1"/>
</dbReference>
<evidence type="ECO:0000256" key="5">
    <source>
        <dbReference type="ARBA" id="ARBA00038359"/>
    </source>
</evidence>
<comment type="subcellular location">
    <subcellularLocation>
        <location evidence="1">Membrane</location>
        <topology evidence="1">Multi-pass membrane protein</topology>
    </subcellularLocation>
</comment>
<keyword evidence="4 7" id="KW-0472">Membrane</keyword>